<evidence type="ECO:0000313" key="4">
    <source>
        <dbReference type="Proteomes" id="UP000059188"/>
    </source>
</evidence>
<dbReference type="GO" id="GO:0005737">
    <property type="term" value="C:cytoplasm"/>
    <property type="evidence" value="ECO:0007669"/>
    <property type="project" value="TreeGrafter"/>
</dbReference>
<dbReference type="GO" id="GO:0005085">
    <property type="term" value="F:guanyl-nucleotide exchange factor activity"/>
    <property type="evidence" value="ECO:0007669"/>
    <property type="project" value="InterPro"/>
</dbReference>
<protein>
    <submittedName>
        <fullName evidence="3">Guanine exchange factor for Rac 30</fullName>
    </submittedName>
</protein>
<feature type="compositionally biased region" description="Low complexity" evidence="1">
    <location>
        <begin position="319"/>
        <end position="334"/>
    </location>
</feature>
<keyword evidence="4" id="KW-1185">Reference proteome</keyword>
<feature type="compositionally biased region" description="Polar residues" evidence="1">
    <location>
        <begin position="337"/>
        <end position="392"/>
    </location>
</feature>
<organism evidence="3 4">
    <name type="scientific">Thanatephorus cucumeris (strain AG1-IB / isolate 7/3/14)</name>
    <name type="common">Lettuce bottom rot fungus</name>
    <name type="synonym">Rhizoctonia solani</name>
    <dbReference type="NCBI Taxonomy" id="1108050"/>
    <lineage>
        <taxon>Eukaryota</taxon>
        <taxon>Fungi</taxon>
        <taxon>Dikarya</taxon>
        <taxon>Basidiomycota</taxon>
        <taxon>Agaricomycotina</taxon>
        <taxon>Agaricomycetes</taxon>
        <taxon>Cantharellales</taxon>
        <taxon>Ceratobasidiaceae</taxon>
        <taxon>Rhizoctonia</taxon>
        <taxon>Rhizoctonia solani AG-1</taxon>
    </lineage>
</organism>
<feature type="region of interest" description="Disordered" evidence="1">
    <location>
        <begin position="315"/>
        <end position="426"/>
    </location>
</feature>
<dbReference type="PANTHER" id="PTHR22834:SF20">
    <property type="entry name" value="SH3 DOMAIN-CONTAINING PROTEIN"/>
    <property type="match status" value="1"/>
</dbReference>
<sequence>MDPLHSFLSSISPARAKSPVPPTKSPPIRSKSPTPTSAPPPTTKSRFRRHPTPSASSSNLLVPTTHATGVSASASTSNLRSPSPTHHSRFGKMLAQPLFHLPRSRSPKPPETPKLDVPSIMDSGSSSSLAAPSVPARSPLRGTPRSVASFSSLLDSYGQPASKASRSGSTLGLGLPTNEEEPEITPDLPSPSVYSPVNTAFADEQEEHRVRRSTSMRLGHLRMPSTRVRSASVSSPMKYEDGADIPTVTRRSVDNVPQISRRGTTASSTLPPIRDSAIGIKDLPPTPPPKLHVRMQSEFALGPEFGADAQTRGVSMVAGGSNSSPAESESSGFETAASHTNHTADTSVPPRSSRPGTSLSLNRPSTSTSSRMVIQLPLPSTGSPSPAQESVGSPSTRTSTSQLSLLVESPEHVYPNKRPDSIPEQKTSKRTHALLELLSSERAYASDLALIRDIFLPLAQGKPTTFPLPPSVGSLMFPMHQDPPMSAQDVRIVFGNIEELASFADELSERLELAVGSVVLGGTGHDRVGELFCELAPRMTPMYLAYITRHPAAVARYTQLSTNPTPAMAQYVATTKAMTTSVTHAWDIPRFALYYIFFFKISNSLLYSLIIKPLQRLLKYPLILQTILENTPPALNHPDRATLALAKDKTEQVARQVNEGKRRWEVVKGVLESGKSPPGHAKSRNMFRPRPSTSSNGTETQEDLVALEKRVKNCTAVASSMAKGVMEWAEALTTSTRSLFLWSRSFQRVVDLDVLLGGDPQGGSEAVRAFSAVAQSLDDLSRELAAVVQEELVPQLHRLGKTSKEPLLLCAHAHTLAGAHYNLINTPYSKSRPSGLLEASQSYLALAAQLRDELPRYIDMFERALGIIILRLSGWKARYFQEAERRWRDFWVALDVEGDSENSAVETVRIWWSRWESTARQIKSMAITTPAPTNKRVYRDRDRDRERERERERERPRPDVSTPISDSASWDYLPPSALSLDGNGNPNGKSHSRTVSSDYSARSAEFPGGLSKGGAGGKGKKGQRGGSNLRRVTDTLFGGTPASYASTTGYTTTPFAYSPQPPSNPTTRPPSSNPSPSPRSSHHPVLYAAAAIHPFDPATSATHLGLPFLKLEIGDTLEILLEARHPKEHKDLPIPYDDAPDCMLVARTDKGEEGWALASYLMPLA</sequence>
<feature type="region of interest" description="Disordered" evidence="1">
    <location>
        <begin position="262"/>
        <end position="287"/>
    </location>
</feature>
<reference evidence="3 4" key="1">
    <citation type="submission" date="2014-11" db="EMBL/GenBank/DDBJ databases">
        <authorList>
            <person name="Wibberg Daniel"/>
        </authorList>
    </citation>
    <scope>NUCLEOTIDE SEQUENCE [LARGE SCALE GENOMIC DNA]</scope>
    <source>
        <strain evidence="3">Rhizoctonia solani AG1-IB 7/3/14</strain>
    </source>
</reference>
<feature type="compositionally biased region" description="Polar residues" evidence="1">
    <location>
        <begin position="982"/>
        <end position="1000"/>
    </location>
</feature>
<evidence type="ECO:0000259" key="2">
    <source>
        <dbReference type="PROSITE" id="PS50010"/>
    </source>
</evidence>
<feature type="compositionally biased region" description="Low complexity" evidence="1">
    <location>
        <begin position="1040"/>
        <end position="1058"/>
    </location>
</feature>
<evidence type="ECO:0000256" key="1">
    <source>
        <dbReference type="SAM" id="MobiDB-lite"/>
    </source>
</evidence>
<feature type="compositionally biased region" description="Polar residues" evidence="1">
    <location>
        <begin position="53"/>
        <end position="85"/>
    </location>
</feature>
<dbReference type="STRING" id="1108050.A0A0B7FES2"/>
<gene>
    <name evidence="3" type="ORF">RSOLAG1IB_07870</name>
</gene>
<proteinExistence type="predicted"/>
<dbReference type="InterPro" id="IPR051492">
    <property type="entry name" value="Dynamin-Rho_GEF"/>
</dbReference>
<feature type="region of interest" description="Disordered" evidence="1">
    <location>
        <begin position="923"/>
        <end position="1082"/>
    </location>
</feature>
<name>A0A0B7FES2_THACB</name>
<dbReference type="AlphaFoldDB" id="A0A0B7FES2"/>
<dbReference type="OrthoDB" id="10256089at2759"/>
<dbReference type="PROSITE" id="PS50010">
    <property type="entry name" value="DH_2"/>
    <property type="match status" value="1"/>
</dbReference>
<accession>A0A0B7FES2</accession>
<dbReference type="EMBL" id="LN679122">
    <property type="protein sequence ID" value="CEL56521.1"/>
    <property type="molecule type" value="Genomic_DNA"/>
</dbReference>
<dbReference type="Proteomes" id="UP000059188">
    <property type="component" value="Unassembled WGS sequence"/>
</dbReference>
<feature type="compositionally biased region" description="Low complexity" evidence="1">
    <location>
        <begin position="393"/>
        <end position="406"/>
    </location>
</feature>
<dbReference type="Pfam" id="PF00621">
    <property type="entry name" value="RhoGEF"/>
    <property type="match status" value="1"/>
</dbReference>
<feature type="compositionally biased region" description="Low complexity" evidence="1">
    <location>
        <begin position="118"/>
        <end position="139"/>
    </location>
</feature>
<dbReference type="GO" id="GO:0032955">
    <property type="term" value="P:regulation of division septum assembly"/>
    <property type="evidence" value="ECO:0007669"/>
    <property type="project" value="TreeGrafter"/>
</dbReference>
<feature type="compositionally biased region" description="Basic and acidic residues" evidence="1">
    <location>
        <begin position="937"/>
        <end position="958"/>
    </location>
</feature>
<feature type="domain" description="DH" evidence="2">
    <location>
        <begin position="429"/>
        <end position="660"/>
    </location>
</feature>
<dbReference type="CDD" id="cd00160">
    <property type="entry name" value="RhoGEF"/>
    <property type="match status" value="1"/>
</dbReference>
<dbReference type="GO" id="GO:0031991">
    <property type="term" value="P:regulation of actomyosin contractile ring contraction"/>
    <property type="evidence" value="ECO:0007669"/>
    <property type="project" value="TreeGrafter"/>
</dbReference>
<dbReference type="SUPFAM" id="SSF48065">
    <property type="entry name" value="DBL homology domain (DH-domain)"/>
    <property type="match status" value="1"/>
</dbReference>
<evidence type="ECO:0000313" key="3">
    <source>
        <dbReference type="EMBL" id="CEL56521.1"/>
    </source>
</evidence>
<feature type="compositionally biased region" description="Polar residues" evidence="1">
    <location>
        <begin position="923"/>
        <end position="932"/>
    </location>
</feature>
<feature type="region of interest" description="Disordered" evidence="1">
    <location>
        <begin position="672"/>
        <end position="701"/>
    </location>
</feature>
<dbReference type="SMART" id="SM00325">
    <property type="entry name" value="RhoGEF"/>
    <property type="match status" value="1"/>
</dbReference>
<dbReference type="InterPro" id="IPR035899">
    <property type="entry name" value="DBL_dom_sf"/>
</dbReference>
<dbReference type="Gene3D" id="1.20.900.10">
    <property type="entry name" value="Dbl homology (DH) domain"/>
    <property type="match status" value="1"/>
</dbReference>
<feature type="compositionally biased region" description="Pro residues" evidence="1">
    <location>
        <begin position="1059"/>
        <end position="1077"/>
    </location>
</feature>
<feature type="region of interest" description="Disordered" evidence="1">
    <location>
        <begin position="1"/>
        <end position="216"/>
    </location>
</feature>
<dbReference type="InterPro" id="IPR000219">
    <property type="entry name" value="DH_dom"/>
</dbReference>
<feature type="compositionally biased region" description="Basic and acidic residues" evidence="1">
    <location>
        <begin position="417"/>
        <end position="426"/>
    </location>
</feature>
<dbReference type="PANTHER" id="PTHR22834">
    <property type="entry name" value="NUCLEAR FUSION PROTEIN FUS2"/>
    <property type="match status" value="1"/>
</dbReference>